<dbReference type="SUPFAM" id="SSF50182">
    <property type="entry name" value="Sm-like ribonucleoproteins"/>
    <property type="match status" value="1"/>
</dbReference>
<name>A0AAV4M983_9ARAC</name>
<gene>
    <name evidence="6" type="ORF">CDAR_500351</name>
</gene>
<keyword evidence="1 4" id="KW-0747">Spliceosome</keyword>
<dbReference type="InterPro" id="IPR016487">
    <property type="entry name" value="Lsm6/sSmF"/>
</dbReference>
<dbReference type="GO" id="GO:0005685">
    <property type="term" value="C:U1 snRNP"/>
    <property type="evidence" value="ECO:0007669"/>
    <property type="project" value="TreeGrafter"/>
</dbReference>
<evidence type="ECO:0000256" key="4">
    <source>
        <dbReference type="PIRNR" id="PIRNR006609"/>
    </source>
</evidence>
<evidence type="ECO:0000313" key="7">
    <source>
        <dbReference type="Proteomes" id="UP001054837"/>
    </source>
</evidence>
<dbReference type="GO" id="GO:0000398">
    <property type="term" value="P:mRNA splicing, via spliceosome"/>
    <property type="evidence" value="ECO:0007669"/>
    <property type="project" value="InterPro"/>
</dbReference>
<evidence type="ECO:0000256" key="2">
    <source>
        <dbReference type="ARBA" id="ARBA00023187"/>
    </source>
</evidence>
<keyword evidence="7" id="KW-1185">Reference proteome</keyword>
<dbReference type="Pfam" id="PF01423">
    <property type="entry name" value="LSM"/>
    <property type="match status" value="1"/>
</dbReference>
<comment type="similarity">
    <text evidence="4">Belongs to the snRNP Sm proteins family. SmF/LSm6 subfamily.</text>
</comment>
<keyword evidence="4" id="KW-0539">Nucleus</keyword>
<dbReference type="InterPro" id="IPR001163">
    <property type="entry name" value="Sm_dom_euk/arc"/>
</dbReference>
<proteinExistence type="inferred from homology"/>
<feature type="domain" description="Sm" evidence="5">
    <location>
        <begin position="7"/>
        <end position="76"/>
    </location>
</feature>
<protein>
    <recommendedName>
        <fullName evidence="5">Sm domain-containing protein</fullName>
    </recommendedName>
</protein>
<dbReference type="GO" id="GO:0034715">
    <property type="term" value="C:pICln-Sm protein complex"/>
    <property type="evidence" value="ECO:0007669"/>
    <property type="project" value="TreeGrafter"/>
</dbReference>
<evidence type="ECO:0000256" key="1">
    <source>
        <dbReference type="ARBA" id="ARBA00022728"/>
    </source>
</evidence>
<evidence type="ECO:0000259" key="5">
    <source>
        <dbReference type="PROSITE" id="PS52002"/>
    </source>
</evidence>
<dbReference type="PANTHER" id="PTHR11021:SF0">
    <property type="entry name" value="SMALL NUCLEAR RIBONUCLEOPROTEIN F"/>
    <property type="match status" value="1"/>
</dbReference>
<keyword evidence="3 4" id="KW-0687">Ribonucleoprotein</keyword>
<sequence length="76" mass="8642">MMPGILNPRPFLNTLLGKNVAVSLKWGMKYFGKLVQVDKYMNLALEDVTEIVDGTRSRNATQEKLKSQKCKLMKVI</sequence>
<dbReference type="GO" id="GO:0003723">
    <property type="term" value="F:RNA binding"/>
    <property type="evidence" value="ECO:0007669"/>
    <property type="project" value="UniProtKB-UniRule"/>
</dbReference>
<dbReference type="SMART" id="SM00651">
    <property type="entry name" value="Sm"/>
    <property type="match status" value="1"/>
</dbReference>
<comment type="subcellular location">
    <subcellularLocation>
        <location evidence="4">Nucleus</location>
    </subcellularLocation>
</comment>
<organism evidence="6 7">
    <name type="scientific">Caerostris darwini</name>
    <dbReference type="NCBI Taxonomy" id="1538125"/>
    <lineage>
        <taxon>Eukaryota</taxon>
        <taxon>Metazoa</taxon>
        <taxon>Ecdysozoa</taxon>
        <taxon>Arthropoda</taxon>
        <taxon>Chelicerata</taxon>
        <taxon>Arachnida</taxon>
        <taxon>Araneae</taxon>
        <taxon>Araneomorphae</taxon>
        <taxon>Entelegynae</taxon>
        <taxon>Araneoidea</taxon>
        <taxon>Araneidae</taxon>
        <taxon>Caerostris</taxon>
    </lineage>
</organism>
<comment type="function">
    <text evidence="4">Plays a role in pre-mRNA splicing as a core component of the spliceosomal U1, U2, U4 and U5 small nuclear ribonucleoproteins (snRNPs), the building blocks of the spliceosome.</text>
</comment>
<evidence type="ECO:0000256" key="3">
    <source>
        <dbReference type="ARBA" id="ARBA00023274"/>
    </source>
</evidence>
<keyword evidence="2 4" id="KW-0508">mRNA splicing</keyword>
<dbReference type="Proteomes" id="UP001054837">
    <property type="component" value="Unassembled WGS sequence"/>
</dbReference>
<dbReference type="EMBL" id="BPLQ01000179">
    <property type="protein sequence ID" value="GIX68448.1"/>
    <property type="molecule type" value="Genomic_DNA"/>
</dbReference>
<dbReference type="GO" id="GO:0071013">
    <property type="term" value="C:catalytic step 2 spliceosome"/>
    <property type="evidence" value="ECO:0007669"/>
    <property type="project" value="TreeGrafter"/>
</dbReference>
<dbReference type="InterPro" id="IPR047575">
    <property type="entry name" value="Sm"/>
</dbReference>
<reference evidence="6 7" key="1">
    <citation type="submission" date="2021-06" db="EMBL/GenBank/DDBJ databases">
        <title>Caerostris darwini draft genome.</title>
        <authorList>
            <person name="Kono N."/>
            <person name="Arakawa K."/>
        </authorList>
    </citation>
    <scope>NUCLEOTIDE SEQUENCE [LARGE SCALE GENOMIC DNA]</scope>
</reference>
<dbReference type="PROSITE" id="PS52002">
    <property type="entry name" value="SM"/>
    <property type="match status" value="1"/>
</dbReference>
<dbReference type="Gene3D" id="2.30.30.100">
    <property type="match status" value="1"/>
</dbReference>
<accession>A0AAV4M983</accession>
<keyword evidence="4" id="KW-0507">mRNA processing</keyword>
<dbReference type="PANTHER" id="PTHR11021">
    <property type="entry name" value="SMALL NUCLEAR RIBONUCLEOPROTEIN F SNRNP-F"/>
    <property type="match status" value="1"/>
</dbReference>
<comment type="caution">
    <text evidence="6">The sequence shown here is derived from an EMBL/GenBank/DDBJ whole genome shotgun (WGS) entry which is preliminary data.</text>
</comment>
<dbReference type="InterPro" id="IPR010920">
    <property type="entry name" value="LSM_dom_sf"/>
</dbReference>
<keyword evidence="4" id="KW-0694">RNA-binding</keyword>
<evidence type="ECO:0000313" key="6">
    <source>
        <dbReference type="EMBL" id="GIX68448.1"/>
    </source>
</evidence>
<dbReference type="AlphaFoldDB" id="A0AAV4M983"/>